<dbReference type="InterPro" id="IPR027359">
    <property type="entry name" value="Volt_channel_dom_sf"/>
</dbReference>
<keyword evidence="3" id="KW-0633">Potassium transport</keyword>
<keyword evidence="8" id="KW-0406">Ion transport</keyword>
<dbReference type="GO" id="GO:0005267">
    <property type="term" value="F:potassium channel activity"/>
    <property type="evidence" value="ECO:0007669"/>
    <property type="project" value="UniProtKB-KW"/>
</dbReference>
<keyword evidence="9 12" id="KW-0472">Membrane</keyword>
<evidence type="ECO:0000256" key="2">
    <source>
        <dbReference type="ARBA" id="ARBA00022448"/>
    </source>
</evidence>
<feature type="transmembrane region" description="Helical" evidence="12">
    <location>
        <begin position="170"/>
        <end position="194"/>
    </location>
</feature>
<evidence type="ECO:0000256" key="6">
    <source>
        <dbReference type="ARBA" id="ARBA00022958"/>
    </source>
</evidence>
<dbReference type="Gene3D" id="3.40.50.720">
    <property type="entry name" value="NAD(P)-binding Rossmann-like Domain"/>
    <property type="match status" value="2"/>
</dbReference>
<keyword evidence="17" id="KW-1185">Reference proteome</keyword>
<dbReference type="GO" id="GO:0016020">
    <property type="term" value="C:membrane"/>
    <property type="evidence" value="ECO:0007669"/>
    <property type="project" value="UniProtKB-SubCell"/>
</dbReference>
<keyword evidence="6" id="KW-0630">Potassium</keyword>
<proteinExistence type="predicted"/>
<evidence type="ECO:0000256" key="11">
    <source>
        <dbReference type="SAM" id="Coils"/>
    </source>
</evidence>
<evidence type="ECO:0000256" key="4">
    <source>
        <dbReference type="ARBA" id="ARBA00022692"/>
    </source>
</evidence>
<reference evidence="16" key="1">
    <citation type="submission" date="2020-05" db="EMBL/GenBank/DDBJ databases">
        <title>Phylogenomic resolution of chytrid fungi.</title>
        <authorList>
            <person name="Stajich J.E."/>
            <person name="Amses K."/>
            <person name="Simmons R."/>
            <person name="Seto K."/>
            <person name="Myers J."/>
            <person name="Bonds A."/>
            <person name="Quandt C.A."/>
            <person name="Barry K."/>
            <person name="Liu P."/>
            <person name="Grigoriev I."/>
            <person name="Longcore J.E."/>
            <person name="James T.Y."/>
        </authorList>
    </citation>
    <scope>NUCLEOTIDE SEQUENCE</scope>
    <source>
        <strain evidence="16">JEL0476</strain>
    </source>
</reference>
<evidence type="ECO:0000256" key="3">
    <source>
        <dbReference type="ARBA" id="ARBA00022538"/>
    </source>
</evidence>
<feature type="transmembrane region" description="Helical" evidence="12">
    <location>
        <begin position="206"/>
        <end position="223"/>
    </location>
</feature>
<keyword evidence="10" id="KW-0407">Ion channel</keyword>
<evidence type="ECO:0000256" key="8">
    <source>
        <dbReference type="ARBA" id="ARBA00023065"/>
    </source>
</evidence>
<dbReference type="InterPro" id="IPR003929">
    <property type="entry name" value="K_chnl_BK_asu"/>
</dbReference>
<keyword evidence="5" id="KW-0631">Potassium channel</keyword>
<name>A0AAD5Y2P0_9FUNG</name>
<evidence type="ECO:0000256" key="7">
    <source>
        <dbReference type="ARBA" id="ARBA00022989"/>
    </source>
</evidence>
<evidence type="ECO:0000259" key="13">
    <source>
        <dbReference type="Pfam" id="PF00520"/>
    </source>
</evidence>
<evidence type="ECO:0000256" key="9">
    <source>
        <dbReference type="ARBA" id="ARBA00023136"/>
    </source>
</evidence>
<dbReference type="EMBL" id="JADGJW010000048">
    <property type="protein sequence ID" value="KAJ3225939.1"/>
    <property type="molecule type" value="Genomic_DNA"/>
</dbReference>
<evidence type="ECO:0000259" key="14">
    <source>
        <dbReference type="Pfam" id="PF03493"/>
    </source>
</evidence>
<comment type="subcellular location">
    <subcellularLocation>
        <location evidence="1">Membrane</location>
        <topology evidence="1">Multi-pass membrane protein</topology>
    </subcellularLocation>
</comment>
<dbReference type="Pfam" id="PF03493">
    <property type="entry name" value="BK_channel_a"/>
    <property type="match status" value="1"/>
</dbReference>
<keyword evidence="4 12" id="KW-0812">Transmembrane</keyword>
<feature type="domain" description="RCK N-terminal" evidence="15">
    <location>
        <begin position="396"/>
        <end position="521"/>
    </location>
</feature>
<sequence>MDYNTTNFDNSSIDDLTTVIQGDEITKQRWYNVILWTPFVAIPFFIIFIRVAKFSWKLYKSKQLGKETDFLRDPLAELGFTDNTNYSKQKQIKRIKKEQEQYKKWIQEKELQQKAGDTTLSDSEEGNVGIRQKADLYFMNFTKKTKKTWSDKLSPEAVRRYFSATKYGRIWMFFQVTATACAIINYILLTYQIQNDEKKAVKRMDLFLAVVFAVDYAIGLYTAEDRLKFYFHPSSLVDLLSIIPPFVYVFISESSPYIWFLGLLRILRASRILRTYRLVSFSETEEKRELTILGLTFINFLFLSASIINALEVLQGDNYKVDPTLKTWHDCLYYIMVTFSTIGFGDLTPKTIPSRILVMFLILVVVIFVPLQSNKLAELYGATNRYQRARYSASKNSAHVILTGIVTYSSIIDFCREYFANDPSGQVVILAMNPPTLEIRRILRHPFYKYRLFYLCGSALNTGDLNRCSASQATGIFLLNSETTTSNTSGDDDQLKVTRGADAEILMQTLVVKTNFPGLSIFTQVQDIRSQDLAEHCGCDRTLCIDELKMSILAKNCVVPGILTLIMNLVHTYQDTDESLEESWMQEYQAGATNQMHSFKFPPGLTNKSFSKVVSVIYNSYNVTVFSIIRKNNVIVNPGKEFIIKNDDIGVCILNGGDDVILRITLDYSDRNRELSDNNNVNISKENENITVLSPFNNTSVSTNILRSGIVNVADLSPTSVTSNLTLGDKVEINDNFETVSVNNGSTLKNHIIICGNMMARGVRNFVQTIRNGKSGSNIPIVCLMENVPSSMEGIWEDILKFEKIYIIKGTPLKKTNLLNAGIANCHRIVIFAAKSDVSTSDSIAIPDANSIFIVQMIQEEWPKIKFIVDLVNGSNARYFSIRDQNNNINNIRMQSILNNYSLSISDRLILYKKIRGHDEHGFLKKMILLTTGSKMKEVQKVEMGGGSNAEEFDKPTTKLLRNEASTYMKLESKEEAPINETFHKLEQEAELNETGLSPFPVYHFDKFFAAGMISTASFTHSILCQSYFRPFLIQMVKLLIKKVECITVPKNFIGKKYGDLFVNMIENDFVCLGLYRNSSKSNTNPLKGKEKFHWDSNEKKNLLPFVYTNTKLNEILKEDDVIFVVQKSNS</sequence>
<dbReference type="PANTHER" id="PTHR10027:SF10">
    <property type="entry name" value="SLOWPOKE 2, ISOFORM D"/>
    <property type="match status" value="1"/>
</dbReference>
<feature type="transmembrane region" description="Helical" evidence="12">
    <location>
        <begin position="331"/>
        <end position="349"/>
    </location>
</feature>
<dbReference type="AlphaFoldDB" id="A0AAD5Y2P0"/>
<feature type="domain" description="RCK N-terminal" evidence="15">
    <location>
        <begin position="748"/>
        <end position="869"/>
    </location>
</feature>
<evidence type="ECO:0000313" key="16">
    <source>
        <dbReference type="EMBL" id="KAJ3225939.1"/>
    </source>
</evidence>
<feature type="domain" description="Calcium-activated potassium channel BK alpha subunit" evidence="14">
    <location>
        <begin position="540"/>
        <end position="628"/>
    </location>
</feature>
<dbReference type="Pfam" id="PF22614">
    <property type="entry name" value="Slo-like_RCK"/>
    <property type="match status" value="2"/>
</dbReference>
<feature type="coiled-coil region" evidence="11">
    <location>
        <begin position="88"/>
        <end position="115"/>
    </location>
</feature>
<evidence type="ECO:0000313" key="17">
    <source>
        <dbReference type="Proteomes" id="UP001211065"/>
    </source>
</evidence>
<comment type="caution">
    <text evidence="16">The sequence shown here is derived from an EMBL/GenBank/DDBJ whole genome shotgun (WGS) entry which is preliminary data.</text>
</comment>
<accession>A0AAD5Y2P0</accession>
<dbReference type="InterPro" id="IPR003148">
    <property type="entry name" value="RCK_N"/>
</dbReference>
<organism evidence="16 17">
    <name type="scientific">Clydaea vesicula</name>
    <dbReference type="NCBI Taxonomy" id="447962"/>
    <lineage>
        <taxon>Eukaryota</taxon>
        <taxon>Fungi</taxon>
        <taxon>Fungi incertae sedis</taxon>
        <taxon>Chytridiomycota</taxon>
        <taxon>Chytridiomycota incertae sedis</taxon>
        <taxon>Chytridiomycetes</taxon>
        <taxon>Lobulomycetales</taxon>
        <taxon>Lobulomycetaceae</taxon>
        <taxon>Clydaea</taxon>
    </lineage>
</organism>
<dbReference type="PANTHER" id="PTHR10027">
    <property type="entry name" value="CALCIUM-ACTIVATED POTASSIUM CHANNEL ALPHA CHAIN"/>
    <property type="match status" value="1"/>
</dbReference>
<gene>
    <name evidence="16" type="ORF">HK099_005872</name>
</gene>
<evidence type="ECO:0000256" key="1">
    <source>
        <dbReference type="ARBA" id="ARBA00004141"/>
    </source>
</evidence>
<evidence type="ECO:0000256" key="12">
    <source>
        <dbReference type="SAM" id="Phobius"/>
    </source>
</evidence>
<protein>
    <submittedName>
        <fullName evidence="16">Uncharacterized protein</fullName>
    </submittedName>
</protein>
<dbReference type="InterPro" id="IPR047871">
    <property type="entry name" value="K_chnl_Slo-like"/>
</dbReference>
<dbReference type="InterPro" id="IPR005821">
    <property type="entry name" value="Ion_trans_dom"/>
</dbReference>
<keyword evidence="2" id="KW-0813">Transport</keyword>
<keyword evidence="7 12" id="KW-1133">Transmembrane helix</keyword>
<dbReference type="SUPFAM" id="SSF81324">
    <property type="entry name" value="Voltage-gated potassium channels"/>
    <property type="match status" value="1"/>
</dbReference>
<evidence type="ECO:0000256" key="5">
    <source>
        <dbReference type="ARBA" id="ARBA00022826"/>
    </source>
</evidence>
<feature type="transmembrane region" description="Helical" evidence="12">
    <location>
        <begin position="356"/>
        <end position="373"/>
    </location>
</feature>
<dbReference type="Pfam" id="PF00520">
    <property type="entry name" value="Ion_trans"/>
    <property type="match status" value="1"/>
</dbReference>
<keyword evidence="11" id="KW-0175">Coiled coil</keyword>
<dbReference type="Proteomes" id="UP001211065">
    <property type="component" value="Unassembled WGS sequence"/>
</dbReference>
<dbReference type="Gene3D" id="1.20.120.350">
    <property type="entry name" value="Voltage-gated potassium channels. Chain C"/>
    <property type="match status" value="1"/>
</dbReference>
<evidence type="ECO:0000259" key="15">
    <source>
        <dbReference type="Pfam" id="PF22614"/>
    </source>
</evidence>
<evidence type="ECO:0000256" key="10">
    <source>
        <dbReference type="ARBA" id="ARBA00023303"/>
    </source>
</evidence>
<dbReference type="Gene3D" id="1.10.287.70">
    <property type="match status" value="1"/>
</dbReference>
<feature type="domain" description="Ion transport" evidence="13">
    <location>
        <begin position="172"/>
        <end position="369"/>
    </location>
</feature>
<feature type="transmembrane region" description="Helical" evidence="12">
    <location>
        <begin position="290"/>
        <end position="311"/>
    </location>
</feature>
<feature type="transmembrane region" description="Helical" evidence="12">
    <location>
        <begin position="33"/>
        <end position="52"/>
    </location>
</feature>